<sequence>MVTSGGLAACNILGGVSASAAAAAAAAASAAASQQQSQFLMARFMVPSLDDAELAQLERDRADRSQFVQSLMLSTIANVQAFSKNAENNVTDELNLLNLGNINNSSLNRNTKKDADEQQDGAANNNNNNNNGPILPQNGKSSLTAPFGASNPSVPPEDEQVVMTPRGKTANSTVLLIERKLVQQVGDRTHVAGGDHRGIIINKDTVTDPKQERPPAQLSLEFRVFLVSANTGQHSQESRKLRFWFREWIQEGDVQAHVAQDFFRELVSPKEFPRDYVGFIKKIMKQLQKGYNEIQAVEVELRILEQTSAPPSRPPRPGHVIFCYGNCNKTLHSPSRSCSKALLSSGEDDGGGGGGNSIHPSPVHPPPAAEPESSSPTVSFEDSQFEVVPLTPEKILELIEQAYPNPITPEDLSKDNGWEEEEVLQIMLLLKERGLIKSMEYNSFTRIHHDDKEIKIVKQMPTIASNKQPTIAIITAQYCEKLAVDAMLENKETFVRYTTVGESNVYTLGNIGAHRIVSTKLPSIGSTREAMTAAGNTTTRLLGTFQKVDYVFIVGLAGGIPHYTDYKKHVRLGDVVIASMSESQKTALEALGQQKGGNKPYCYVYSNQGEVKTYYPLEDGLQAIGKTLQLNDDGKKPWEMYIKEGLINLSNKSDTDFSRPAPNTDKLYMNIGNKDVIEVAHPISQDEVDAIPQTRLHVGPIGSGYDLIKSDSLRTEYSQEYGLVATDVEMNSVLDSIVGNCRDSFILVKGVSDYKDGTTSKKWQNYASLAAAAVMKTIICAMDAPTNV</sequence>
<dbReference type="InterPro" id="IPR035994">
    <property type="entry name" value="Nucleoside_phosphorylase_sf"/>
</dbReference>
<dbReference type="Gene3D" id="3.40.50.1580">
    <property type="entry name" value="Nucleoside phosphorylase domain"/>
    <property type="match status" value="1"/>
</dbReference>
<dbReference type="Pfam" id="PF22979">
    <property type="entry name" value="HTH_69"/>
    <property type="match status" value="1"/>
</dbReference>
<dbReference type="SUPFAM" id="SSF53167">
    <property type="entry name" value="Purine and uridine phosphorylases"/>
    <property type="match status" value="1"/>
</dbReference>
<dbReference type="PANTHER" id="PTHR47705">
    <property type="entry name" value="AGAP000321-PA"/>
    <property type="match status" value="1"/>
</dbReference>
<keyword evidence="2" id="KW-0732">Signal</keyword>
<feature type="compositionally biased region" description="Low complexity" evidence="1">
    <location>
        <begin position="370"/>
        <end position="379"/>
    </location>
</feature>
<feature type="region of interest" description="Disordered" evidence="1">
    <location>
        <begin position="107"/>
        <end position="167"/>
    </location>
</feature>
<evidence type="ECO:0000256" key="1">
    <source>
        <dbReference type="SAM" id="MobiDB-lite"/>
    </source>
</evidence>
<evidence type="ECO:0000313" key="4">
    <source>
        <dbReference type="EMBL" id="JAV26310.1"/>
    </source>
</evidence>
<organism evidence="4">
    <name type="scientific">Culex tarsalis</name>
    <name type="common">Encephalitis mosquito</name>
    <dbReference type="NCBI Taxonomy" id="7177"/>
    <lineage>
        <taxon>Eukaryota</taxon>
        <taxon>Metazoa</taxon>
        <taxon>Ecdysozoa</taxon>
        <taxon>Arthropoda</taxon>
        <taxon>Hexapoda</taxon>
        <taxon>Insecta</taxon>
        <taxon>Pterygota</taxon>
        <taxon>Neoptera</taxon>
        <taxon>Endopterygota</taxon>
        <taxon>Diptera</taxon>
        <taxon>Nematocera</taxon>
        <taxon>Culicoidea</taxon>
        <taxon>Culicidae</taxon>
        <taxon>Culicinae</taxon>
        <taxon>Culicini</taxon>
        <taxon>Culex</taxon>
        <taxon>Culex</taxon>
    </lineage>
</organism>
<dbReference type="GO" id="GO:0009116">
    <property type="term" value="P:nucleoside metabolic process"/>
    <property type="evidence" value="ECO:0007669"/>
    <property type="project" value="InterPro"/>
</dbReference>
<proteinExistence type="predicted"/>
<evidence type="ECO:0000259" key="3">
    <source>
        <dbReference type="Pfam" id="PF22979"/>
    </source>
</evidence>
<dbReference type="AlphaFoldDB" id="A0A1Q3FFJ3"/>
<dbReference type="GO" id="GO:0003824">
    <property type="term" value="F:catalytic activity"/>
    <property type="evidence" value="ECO:0007669"/>
    <property type="project" value="InterPro"/>
</dbReference>
<name>A0A1Q3FFJ3_CULTA</name>
<evidence type="ECO:0000256" key="2">
    <source>
        <dbReference type="SAM" id="SignalP"/>
    </source>
</evidence>
<dbReference type="EMBL" id="GFDL01008735">
    <property type="protein sequence ID" value="JAV26310.1"/>
    <property type="molecule type" value="Transcribed_RNA"/>
</dbReference>
<accession>A0A1Q3FFJ3</accession>
<feature type="chain" id="PRO_5012772254" description="Winged helix-turn-helix domain-containing protein" evidence="2">
    <location>
        <begin position="19"/>
        <end position="788"/>
    </location>
</feature>
<dbReference type="PANTHER" id="PTHR47705:SF1">
    <property type="entry name" value="PNP_UDP_1 DOMAIN-CONTAINING PROTEIN"/>
    <property type="match status" value="1"/>
</dbReference>
<dbReference type="InterPro" id="IPR055121">
    <property type="entry name" value="HTH_69"/>
</dbReference>
<feature type="region of interest" description="Disordered" evidence="1">
    <location>
        <begin position="338"/>
        <end position="382"/>
    </location>
</feature>
<protein>
    <recommendedName>
        <fullName evidence="3">Winged helix-turn-helix domain-containing protein</fullName>
    </recommendedName>
</protein>
<reference evidence="4" key="1">
    <citation type="submission" date="2017-01" db="EMBL/GenBank/DDBJ databases">
        <title>A deep insight into the sialotranscriptome of adult male and female Cluex tarsalis mosquitoes.</title>
        <authorList>
            <person name="Ribeiro J.M."/>
            <person name="Moreira F."/>
            <person name="Bernard K.A."/>
            <person name="Calvo E."/>
        </authorList>
    </citation>
    <scope>NUCLEOTIDE SEQUENCE</scope>
    <source>
        <strain evidence="4">Kern County</strain>
        <tissue evidence="4">Salivary glands</tissue>
    </source>
</reference>
<feature type="domain" description="Winged helix-turn-helix" evidence="3">
    <location>
        <begin position="382"/>
        <end position="447"/>
    </location>
</feature>
<feature type="signal peptide" evidence="2">
    <location>
        <begin position="1"/>
        <end position="18"/>
    </location>
</feature>